<proteinExistence type="predicted"/>
<comment type="caution">
    <text evidence="3">The sequence shown here is derived from an EMBL/GenBank/DDBJ whole genome shotgun (WGS) entry which is preliminary data.</text>
</comment>
<dbReference type="PANTHER" id="PTHR21367">
    <property type="entry name" value="ARGININE-TRNA-PROTEIN TRANSFERASE 1"/>
    <property type="match status" value="1"/>
</dbReference>
<dbReference type="Proteomes" id="UP001485043">
    <property type="component" value="Unassembled WGS sequence"/>
</dbReference>
<name>A0AAW1RX83_9CHLO</name>
<dbReference type="Pfam" id="PF04376">
    <property type="entry name" value="ATE_N"/>
    <property type="match status" value="1"/>
</dbReference>
<evidence type="ECO:0000256" key="1">
    <source>
        <dbReference type="SAM" id="MobiDB-lite"/>
    </source>
</evidence>
<reference evidence="3 4" key="1">
    <citation type="journal article" date="2024" name="Nat. Commun.">
        <title>Phylogenomics reveals the evolutionary origins of lichenization in chlorophyte algae.</title>
        <authorList>
            <person name="Puginier C."/>
            <person name="Libourel C."/>
            <person name="Otte J."/>
            <person name="Skaloud P."/>
            <person name="Haon M."/>
            <person name="Grisel S."/>
            <person name="Petersen M."/>
            <person name="Berrin J.G."/>
            <person name="Delaux P.M."/>
            <person name="Dal Grande F."/>
            <person name="Keller J."/>
        </authorList>
    </citation>
    <scope>NUCLEOTIDE SEQUENCE [LARGE SCALE GENOMIC DNA]</scope>
    <source>
        <strain evidence="3 4">SAG 2523</strain>
    </source>
</reference>
<dbReference type="EMBL" id="JALJOV010001909">
    <property type="protein sequence ID" value="KAK9838404.1"/>
    <property type="molecule type" value="Genomic_DNA"/>
</dbReference>
<sequence>MSGVSTEYSYVHDIGAYRSDCGYCNSQTLSSSSFGMSAHSLTVDAYEGLLERGWRRSGCWLYRPLQHQSCCKTQTIRLAASEFRPTKAQQRVQRRMERFLAGQLNIGPSPAEPPLPVGDGPGQLAAEQLDAVIRSDAPAASVADREKSCIPSVPSRSDRRPAAQEAASQQSLNLVDSLLPLVLRCPCKHHQHGSSGTCLGSQSC</sequence>
<dbReference type="InterPro" id="IPR030700">
    <property type="entry name" value="N-end_Aminoacyl_Trfase"/>
</dbReference>
<dbReference type="InterPro" id="IPR007471">
    <property type="entry name" value="N-end_Aminoacyl_Trfase_N"/>
</dbReference>
<dbReference type="PANTHER" id="PTHR21367:SF1">
    <property type="entry name" value="ARGINYL-TRNA--PROTEIN TRANSFERASE 1"/>
    <property type="match status" value="1"/>
</dbReference>
<accession>A0AAW1RX83</accession>
<feature type="domain" description="N-end aminoacyl transferase N-terminal" evidence="2">
    <location>
        <begin position="19"/>
        <end position="91"/>
    </location>
</feature>
<evidence type="ECO:0000259" key="2">
    <source>
        <dbReference type="Pfam" id="PF04376"/>
    </source>
</evidence>
<evidence type="ECO:0000313" key="4">
    <source>
        <dbReference type="Proteomes" id="UP001485043"/>
    </source>
</evidence>
<evidence type="ECO:0000313" key="3">
    <source>
        <dbReference type="EMBL" id="KAK9838404.1"/>
    </source>
</evidence>
<dbReference type="GO" id="GO:0005737">
    <property type="term" value="C:cytoplasm"/>
    <property type="evidence" value="ECO:0007669"/>
    <property type="project" value="TreeGrafter"/>
</dbReference>
<organism evidence="3 4">
    <name type="scientific">Apatococcus fuscideae</name>
    <dbReference type="NCBI Taxonomy" id="2026836"/>
    <lineage>
        <taxon>Eukaryota</taxon>
        <taxon>Viridiplantae</taxon>
        <taxon>Chlorophyta</taxon>
        <taxon>core chlorophytes</taxon>
        <taxon>Trebouxiophyceae</taxon>
        <taxon>Chlorellales</taxon>
        <taxon>Chlorellaceae</taxon>
        <taxon>Apatococcus</taxon>
    </lineage>
</organism>
<dbReference type="GO" id="GO:0004057">
    <property type="term" value="F:arginyl-tRNA--protein transferase activity"/>
    <property type="evidence" value="ECO:0007669"/>
    <property type="project" value="InterPro"/>
</dbReference>
<dbReference type="AlphaFoldDB" id="A0AAW1RX83"/>
<feature type="region of interest" description="Disordered" evidence="1">
    <location>
        <begin position="137"/>
        <end position="168"/>
    </location>
</feature>
<gene>
    <name evidence="3" type="ORF">WJX84_003441</name>
</gene>
<protein>
    <recommendedName>
        <fullName evidence="2">N-end aminoacyl transferase N-terminal domain-containing protein</fullName>
    </recommendedName>
</protein>
<keyword evidence="4" id="KW-1185">Reference proteome</keyword>